<protein>
    <submittedName>
        <fullName evidence="2">Uncharacterized protein</fullName>
    </submittedName>
</protein>
<dbReference type="EMBL" id="JAHVAH010000001">
    <property type="protein sequence ID" value="MBW0145802.1"/>
    <property type="molecule type" value="Genomic_DNA"/>
</dbReference>
<keyword evidence="3" id="KW-1185">Reference proteome</keyword>
<evidence type="ECO:0000313" key="3">
    <source>
        <dbReference type="Proteomes" id="UP000698028"/>
    </source>
</evidence>
<feature type="transmembrane region" description="Helical" evidence="1">
    <location>
        <begin position="328"/>
        <end position="348"/>
    </location>
</feature>
<keyword evidence="1" id="KW-0472">Membrane</keyword>
<sequence>MRARIHLRFFGIDIPTQVVARTMMGATLVFAVAMIVIDSLVLRYAHPLASLDGAMQTWFALQNFSSGAQLGHDFHSYLGVTSLLVLVPFFVVLGSNVWASTVAAGAVIAAGHLISIWGLTRLARWPGAVLRWALVAAALILLHLFGAEQLIDPGVSLRPLRWALPLLMLPVVLPALRQSLLGSASKSGAAMGLVAGFGLLWSNDSGIPVLLALLGAAVLCHLRDWRRMAVTLFSILGTAFLTATLSLLIVTRGEPLAWLRYNFVSVPSEQIWYFGQWGREDRLLSASDLWHLISPMTAFQRLSLLILLIGILVAVVRRLRGRGAPARLSSYLFVATASLGMALLPQLGGHVYPSYFYSIVMVAWASPFIVFGPQIFRALKRYKDVLLSASVIGTIALMGAVVAVQSRVTQKLIENRADEPFVDALGFHVERQIAEEMDAFARIMRRLDIDRSSGPSLLSTYTSQMNIITGNERTPTPYGSIIHALGSKARDEYVSVVAERKVSAVTIISPSYNAWGDWAMRANWPFFRALAKNYRPVARGSQHILWVSRDGEDVSEGPANCEISRMGDRKWTLHVRAGGAGMVDLGITMRIEKSLRPVIVAKERSRSARSALVREGWQGAPYYGVQPVVSPRLAINLEEGGTAALDIERYDDGSLEIESCQARLIPWYDFDALPTFSQHLIAENLREERTE</sequence>
<gene>
    <name evidence="2" type="ORF">KTQ36_10920</name>
</gene>
<feature type="transmembrane region" description="Helical" evidence="1">
    <location>
        <begin position="159"/>
        <end position="176"/>
    </location>
</feature>
<comment type="caution">
    <text evidence="2">The sequence shown here is derived from an EMBL/GenBank/DDBJ whole genome shotgun (WGS) entry which is preliminary data.</text>
</comment>
<keyword evidence="1" id="KW-0812">Transmembrane</keyword>
<dbReference type="Proteomes" id="UP000698028">
    <property type="component" value="Unassembled WGS sequence"/>
</dbReference>
<evidence type="ECO:0000256" key="1">
    <source>
        <dbReference type="SAM" id="Phobius"/>
    </source>
</evidence>
<feature type="transmembrane region" description="Helical" evidence="1">
    <location>
        <begin position="129"/>
        <end position="147"/>
    </location>
</feature>
<proteinExistence type="predicted"/>
<feature type="transmembrane region" description="Helical" evidence="1">
    <location>
        <begin position="97"/>
        <end position="117"/>
    </location>
</feature>
<dbReference type="RefSeq" id="WP_218633683.1">
    <property type="nucleotide sequence ID" value="NZ_JAHVAH010000001.1"/>
</dbReference>
<feature type="transmembrane region" description="Helical" evidence="1">
    <location>
        <begin position="385"/>
        <end position="404"/>
    </location>
</feature>
<keyword evidence="1" id="KW-1133">Transmembrane helix</keyword>
<reference evidence="2 3" key="1">
    <citation type="submission" date="2021-07" db="EMBL/GenBank/DDBJ databases">
        <title>The draft genome sequence of Sphingomicrobium sp. B8.</title>
        <authorList>
            <person name="Mu L."/>
        </authorList>
    </citation>
    <scope>NUCLEOTIDE SEQUENCE [LARGE SCALE GENOMIC DNA]</scope>
    <source>
        <strain evidence="2 3">B8</strain>
    </source>
</reference>
<feature type="transmembrane region" description="Helical" evidence="1">
    <location>
        <begin position="23"/>
        <end position="45"/>
    </location>
</feature>
<feature type="transmembrane region" description="Helical" evidence="1">
    <location>
        <begin position="229"/>
        <end position="250"/>
    </location>
</feature>
<feature type="transmembrane region" description="Helical" evidence="1">
    <location>
        <begin position="298"/>
        <end position="316"/>
    </location>
</feature>
<feature type="transmembrane region" description="Helical" evidence="1">
    <location>
        <begin position="354"/>
        <end position="373"/>
    </location>
</feature>
<name>A0ABS6V891_9SPHN</name>
<accession>A0ABS6V891</accession>
<evidence type="ECO:0000313" key="2">
    <source>
        <dbReference type="EMBL" id="MBW0145802.1"/>
    </source>
</evidence>
<organism evidence="2 3">
    <name type="scientific">Sphingomicrobium clamense</name>
    <dbReference type="NCBI Taxonomy" id="2851013"/>
    <lineage>
        <taxon>Bacteria</taxon>
        <taxon>Pseudomonadati</taxon>
        <taxon>Pseudomonadota</taxon>
        <taxon>Alphaproteobacteria</taxon>
        <taxon>Sphingomonadales</taxon>
        <taxon>Sphingomonadaceae</taxon>
        <taxon>Sphingomicrobium</taxon>
    </lineage>
</organism>
<feature type="transmembrane region" description="Helical" evidence="1">
    <location>
        <begin position="206"/>
        <end position="222"/>
    </location>
</feature>
<feature type="transmembrane region" description="Helical" evidence="1">
    <location>
        <begin position="74"/>
        <end position="91"/>
    </location>
</feature>